<dbReference type="EMBL" id="BMDO01000007">
    <property type="protein sequence ID" value="GGI51545.1"/>
    <property type="molecule type" value="Genomic_DNA"/>
</dbReference>
<keyword evidence="4" id="KW-0808">Transferase</keyword>
<evidence type="ECO:0000256" key="5">
    <source>
        <dbReference type="ARBA" id="ARBA00022898"/>
    </source>
</evidence>
<dbReference type="SUPFAM" id="SSF53383">
    <property type="entry name" value="PLP-dependent transferases"/>
    <property type="match status" value="1"/>
</dbReference>
<dbReference type="PANTHER" id="PTHR13693">
    <property type="entry name" value="CLASS II AMINOTRANSFERASE/8-AMINO-7-OXONONANOATE SYNTHASE"/>
    <property type="match status" value="1"/>
</dbReference>
<dbReference type="GO" id="GO:0030170">
    <property type="term" value="F:pyridoxal phosphate binding"/>
    <property type="evidence" value="ECO:0007669"/>
    <property type="project" value="InterPro"/>
</dbReference>
<dbReference type="Gene3D" id="3.90.1150.10">
    <property type="entry name" value="Aspartate Aminotransferase, domain 1"/>
    <property type="match status" value="1"/>
</dbReference>
<feature type="domain" description="Aminotransferase class I/classII large" evidence="7">
    <location>
        <begin position="29"/>
        <end position="365"/>
    </location>
</feature>
<comment type="cofactor">
    <cofactor evidence="1 6">
        <name>pyridoxal 5'-phosphate</name>
        <dbReference type="ChEBI" id="CHEBI:597326"/>
    </cofactor>
</comment>
<proteinExistence type="inferred from homology"/>
<name>A0A917N230_9SPHI</name>
<comment type="similarity">
    <text evidence="3">Belongs to the class-II pyridoxal-phosphate-dependent aminotransferase family. BioF subfamily.</text>
</comment>
<dbReference type="Proteomes" id="UP000662074">
    <property type="component" value="Unassembled WGS sequence"/>
</dbReference>
<dbReference type="AlphaFoldDB" id="A0A917N230"/>
<protein>
    <submittedName>
        <fullName evidence="8">8-amino-7-oxononanoate synthase</fullName>
    </submittedName>
</protein>
<accession>A0A917N230</accession>
<evidence type="ECO:0000256" key="1">
    <source>
        <dbReference type="ARBA" id="ARBA00001933"/>
    </source>
</evidence>
<dbReference type="PANTHER" id="PTHR13693:SF77">
    <property type="entry name" value="8-AMINO-7-OXONONANOATE SYNTHASE"/>
    <property type="match status" value="1"/>
</dbReference>
<dbReference type="Gene3D" id="3.40.640.10">
    <property type="entry name" value="Type I PLP-dependent aspartate aminotransferase-like (Major domain)"/>
    <property type="match status" value="1"/>
</dbReference>
<evidence type="ECO:0000256" key="6">
    <source>
        <dbReference type="RuleBase" id="RU003693"/>
    </source>
</evidence>
<evidence type="ECO:0000256" key="3">
    <source>
        <dbReference type="ARBA" id="ARBA00010008"/>
    </source>
</evidence>
<dbReference type="RefSeq" id="WP_188417648.1">
    <property type="nucleotide sequence ID" value="NZ_BMDO01000007.1"/>
</dbReference>
<dbReference type="GO" id="GO:0009102">
    <property type="term" value="P:biotin biosynthetic process"/>
    <property type="evidence" value="ECO:0007669"/>
    <property type="project" value="TreeGrafter"/>
</dbReference>
<reference evidence="8" key="1">
    <citation type="journal article" date="2014" name="Int. J. Syst. Evol. Microbiol.">
        <title>Complete genome sequence of Corynebacterium casei LMG S-19264T (=DSM 44701T), isolated from a smear-ripened cheese.</title>
        <authorList>
            <consortium name="US DOE Joint Genome Institute (JGI-PGF)"/>
            <person name="Walter F."/>
            <person name="Albersmeier A."/>
            <person name="Kalinowski J."/>
            <person name="Ruckert C."/>
        </authorList>
    </citation>
    <scope>NUCLEOTIDE SEQUENCE</scope>
    <source>
        <strain evidence="8">CCM 8711</strain>
    </source>
</reference>
<organism evidence="8 9">
    <name type="scientific">Mucilaginibacter galii</name>
    <dbReference type="NCBI Taxonomy" id="2005073"/>
    <lineage>
        <taxon>Bacteria</taxon>
        <taxon>Pseudomonadati</taxon>
        <taxon>Bacteroidota</taxon>
        <taxon>Sphingobacteriia</taxon>
        <taxon>Sphingobacteriales</taxon>
        <taxon>Sphingobacteriaceae</taxon>
        <taxon>Mucilaginibacter</taxon>
    </lineage>
</organism>
<evidence type="ECO:0000256" key="2">
    <source>
        <dbReference type="ARBA" id="ARBA00005189"/>
    </source>
</evidence>
<sequence>MTAQEYLQQKLQSRQQLNAYRQLQPENGLVDFCSNDYLGFSRSPLLKALISEEISNHPSALNGSTGSRLLAGNTRYAEELEHNIATYHHAQAGLLFNSGYDANLGLLSSVPQRGDTVIHDELAHASIIDGIRLSHAKRYSFKHNNLDDLEQKLKNAQGLCYVVIESVYSMDGDLAPLISIVNLVNSYNAALIVDEAHAFGVFGKGLINHLNLEDKVFARVITFGKALGCHGAIVLGSDELRQYLINFARSFIYTTAAPFHNLAAVKMAYQLLEKSSPVVNTLKFNIELYNNLMGDAEALLNTGAIQTLTIGGNEATKAIAVHLKNHGYDVRPILSPTVPTGTERLRICLHAYNTTEEIAGLAGHIKNSINGK</sequence>
<dbReference type="InterPro" id="IPR015424">
    <property type="entry name" value="PyrdxlP-dep_Trfase"/>
</dbReference>
<evidence type="ECO:0000313" key="8">
    <source>
        <dbReference type="EMBL" id="GGI51545.1"/>
    </source>
</evidence>
<comment type="pathway">
    <text evidence="2">Lipid metabolism.</text>
</comment>
<comment type="caution">
    <text evidence="8">The sequence shown here is derived from an EMBL/GenBank/DDBJ whole genome shotgun (WGS) entry which is preliminary data.</text>
</comment>
<reference evidence="8" key="2">
    <citation type="submission" date="2020-09" db="EMBL/GenBank/DDBJ databases">
        <authorList>
            <person name="Sun Q."/>
            <person name="Sedlacek I."/>
        </authorList>
    </citation>
    <scope>NUCLEOTIDE SEQUENCE</scope>
    <source>
        <strain evidence="8">CCM 8711</strain>
    </source>
</reference>
<dbReference type="InterPro" id="IPR050087">
    <property type="entry name" value="AON_synthase_class-II"/>
</dbReference>
<evidence type="ECO:0000259" key="7">
    <source>
        <dbReference type="Pfam" id="PF00155"/>
    </source>
</evidence>
<dbReference type="GO" id="GO:0016740">
    <property type="term" value="F:transferase activity"/>
    <property type="evidence" value="ECO:0007669"/>
    <property type="project" value="UniProtKB-KW"/>
</dbReference>
<dbReference type="InterPro" id="IPR015422">
    <property type="entry name" value="PyrdxlP-dep_Trfase_small"/>
</dbReference>
<dbReference type="InterPro" id="IPR015421">
    <property type="entry name" value="PyrdxlP-dep_Trfase_major"/>
</dbReference>
<evidence type="ECO:0000313" key="9">
    <source>
        <dbReference type="Proteomes" id="UP000662074"/>
    </source>
</evidence>
<keyword evidence="5 6" id="KW-0663">Pyridoxal phosphate</keyword>
<gene>
    <name evidence="8" type="primary">bioF</name>
    <name evidence="8" type="ORF">GCM10011425_27570</name>
</gene>
<dbReference type="InterPro" id="IPR001917">
    <property type="entry name" value="Aminotrans_II_pyridoxalP_BS"/>
</dbReference>
<dbReference type="PROSITE" id="PS00599">
    <property type="entry name" value="AA_TRANSFER_CLASS_2"/>
    <property type="match status" value="1"/>
</dbReference>
<keyword evidence="9" id="KW-1185">Reference proteome</keyword>
<dbReference type="InterPro" id="IPR004839">
    <property type="entry name" value="Aminotransferase_I/II_large"/>
</dbReference>
<evidence type="ECO:0000256" key="4">
    <source>
        <dbReference type="ARBA" id="ARBA00022679"/>
    </source>
</evidence>
<dbReference type="Pfam" id="PF00155">
    <property type="entry name" value="Aminotran_1_2"/>
    <property type="match status" value="1"/>
</dbReference>